<evidence type="ECO:0000313" key="1">
    <source>
        <dbReference type="EMBL" id="AFK62907.1"/>
    </source>
</evidence>
<keyword evidence="2" id="KW-1185">Reference proteome</keyword>
<gene>
    <name evidence="1" type="ordered locus">TKWG_14145</name>
</gene>
<reference evidence="1 2" key="1">
    <citation type="journal article" date="2011" name="J. Bacteriol.">
        <title>Whole-genome shotgun sequencing of the sulfur-oxidizing chemoautotroph Tetrathiobacter kashmirensis.</title>
        <authorList>
            <person name="Ghosh W."/>
            <person name="George A."/>
            <person name="Agarwal A."/>
            <person name="Raj P."/>
            <person name="Alam M."/>
            <person name="Pyne P."/>
            <person name="Das Gupta S.K."/>
        </authorList>
    </citation>
    <scope>NUCLEOTIDE SEQUENCE [LARGE SCALE GENOMIC DNA]</scope>
    <source>
        <strain evidence="1 2">WT001</strain>
    </source>
</reference>
<protein>
    <submittedName>
        <fullName evidence="1">Uncharacterized protein</fullName>
    </submittedName>
</protein>
<sequence length="67" mass="7813">MTAFRFARDNCNIFACIDYRILAKHDKSAMAASRAYWADSCRKEFVKKLRLGSSFIARSFFATEFIF</sequence>
<dbReference type="Proteomes" id="UP000005267">
    <property type="component" value="Chromosome"/>
</dbReference>
<dbReference type="AlphaFoldDB" id="I3UD19"/>
<accession>I3UD19</accession>
<dbReference type="KEGG" id="aka:TKWG_14145"/>
<reference evidence="2" key="2">
    <citation type="journal article" date="2013" name="PLoS ONE">
        <title>Genome implosion elicits host-confinement in Alcaligenaceae: evidence from the comparative genomics of Tetrathiobacter kashmirensis, a pathogen in the making.</title>
        <authorList>
            <person name="Ghosh W."/>
            <person name="Alam M."/>
            <person name="Roy C."/>
            <person name="Pyne P."/>
            <person name="George A."/>
            <person name="Chakraborty R."/>
            <person name="Majumder S."/>
            <person name="Agarwal A."/>
            <person name="Chakraborty S."/>
            <person name="Majumdar S."/>
            <person name="Gupta S.K."/>
        </authorList>
    </citation>
    <scope>NUCLEOTIDE SEQUENCE [LARGE SCALE GENOMIC DNA]</scope>
    <source>
        <strain evidence="2">WT001</strain>
    </source>
</reference>
<proteinExistence type="predicted"/>
<dbReference type="HOGENOM" id="CLU_2802794_0_0_4"/>
<dbReference type="EMBL" id="CP003555">
    <property type="protein sequence ID" value="AFK62907.1"/>
    <property type="molecule type" value="Genomic_DNA"/>
</dbReference>
<evidence type="ECO:0000313" key="2">
    <source>
        <dbReference type="Proteomes" id="UP000005267"/>
    </source>
</evidence>
<organism evidence="1 2">
    <name type="scientific">Advenella kashmirensis (strain DSM 17095 / LMG 22695 / WT001)</name>
    <name type="common">Tetrathiobacter kashmirensis</name>
    <dbReference type="NCBI Taxonomy" id="1036672"/>
    <lineage>
        <taxon>Bacteria</taxon>
        <taxon>Pseudomonadati</taxon>
        <taxon>Pseudomonadota</taxon>
        <taxon>Betaproteobacteria</taxon>
        <taxon>Burkholderiales</taxon>
        <taxon>Alcaligenaceae</taxon>
    </lineage>
</organism>
<name>I3UD19_ADVKW</name>